<reference evidence="1" key="1">
    <citation type="submission" date="2014-05" db="EMBL/GenBank/DDBJ databases">
        <authorList>
            <person name="Chronopoulou M."/>
        </authorList>
    </citation>
    <scope>NUCLEOTIDE SEQUENCE</scope>
    <source>
        <tissue evidence="1">Whole organism</tissue>
    </source>
</reference>
<dbReference type="EMBL" id="HACA01012453">
    <property type="protein sequence ID" value="CDW29814.1"/>
    <property type="molecule type" value="Transcribed_RNA"/>
</dbReference>
<organism evidence="1">
    <name type="scientific">Lepeophtheirus salmonis</name>
    <name type="common">Salmon louse</name>
    <name type="synonym">Caligus salmonis</name>
    <dbReference type="NCBI Taxonomy" id="72036"/>
    <lineage>
        <taxon>Eukaryota</taxon>
        <taxon>Metazoa</taxon>
        <taxon>Ecdysozoa</taxon>
        <taxon>Arthropoda</taxon>
        <taxon>Crustacea</taxon>
        <taxon>Multicrustacea</taxon>
        <taxon>Hexanauplia</taxon>
        <taxon>Copepoda</taxon>
        <taxon>Siphonostomatoida</taxon>
        <taxon>Caligidae</taxon>
        <taxon>Lepeophtheirus</taxon>
    </lineage>
</organism>
<sequence>MSGCVLCRICLSSPAVGRIHQMKYSSNSDAINYEWFRVLSNLSILPSSRYNTSD</sequence>
<evidence type="ECO:0000313" key="1">
    <source>
        <dbReference type="EMBL" id="CDW29814.1"/>
    </source>
</evidence>
<dbReference type="AlphaFoldDB" id="A0A0K2TUY9"/>
<proteinExistence type="predicted"/>
<accession>A0A0K2TUY9</accession>
<protein>
    <submittedName>
        <fullName evidence="1">Uncharacterized protein</fullName>
    </submittedName>
</protein>
<name>A0A0K2TUY9_LEPSM</name>